<dbReference type="KEGG" id="meme:HYG87_08640"/>
<organism evidence="2 3">
    <name type="scientific">Methanobacterium alkalithermotolerans</name>
    <dbReference type="NCBI Taxonomy" id="2731220"/>
    <lineage>
        <taxon>Archaea</taxon>
        <taxon>Methanobacteriati</taxon>
        <taxon>Methanobacteriota</taxon>
        <taxon>Methanomada group</taxon>
        <taxon>Methanobacteria</taxon>
        <taxon>Methanobacteriales</taxon>
        <taxon>Methanobacteriaceae</taxon>
        <taxon>Methanobacterium</taxon>
    </lineage>
</organism>
<evidence type="ECO:0000313" key="3">
    <source>
        <dbReference type="Proteomes" id="UP000681041"/>
    </source>
</evidence>
<evidence type="ECO:0008006" key="4">
    <source>
        <dbReference type="Google" id="ProtNLM"/>
    </source>
</evidence>
<accession>A0A8T8KEV5</accession>
<proteinExistence type="predicted"/>
<feature type="region of interest" description="Disordered" evidence="1">
    <location>
        <begin position="173"/>
        <end position="194"/>
    </location>
</feature>
<dbReference type="AlphaFoldDB" id="A0A8T8KEV5"/>
<dbReference type="Gene3D" id="3.30.450.30">
    <property type="entry name" value="Dynein light chain 2a, cytoplasmic"/>
    <property type="match status" value="1"/>
</dbReference>
<name>A0A8T8KEV5_9EURY</name>
<dbReference type="OrthoDB" id="71343at2157"/>
<dbReference type="EMBL" id="CP058560">
    <property type="protein sequence ID" value="QUH23821.1"/>
    <property type="molecule type" value="Genomic_DNA"/>
</dbReference>
<dbReference type="RefSeq" id="WP_211532778.1">
    <property type="nucleotide sequence ID" value="NZ_CP058560.1"/>
</dbReference>
<evidence type="ECO:0000313" key="2">
    <source>
        <dbReference type="EMBL" id="QUH23821.1"/>
    </source>
</evidence>
<dbReference type="SUPFAM" id="SSF103196">
    <property type="entry name" value="Roadblock/LC7 domain"/>
    <property type="match status" value="1"/>
</dbReference>
<sequence>MDYSALKNKLEKKLSVLKKIEGVEGTLVVDNQGDTLYSDLHAQDDSLFGSMANIISNSSLKLLQYTRQGTGERILVESSQGKALFLSLKKAHLLILTNKKASIGRVMLTSKKLALKIQEMPEIKSLKLTTTPKVEEISTAPVKSEDAISSVDEKELISSPPVSVKESDIKEKTAVPGGDDFTASQSKIESPVSDEELMEKEMVEDKSIEEYSNLVETSHKVPVEKTSITDTPIQTTEDKTIEAESKFKEPEITEDASIEIEEKEVVMDIPVIKPPISFPEMPDEVVIPLDLEEKSELIIDIYESILLAMSIGASKIMGVSPARGMLKKSLPLDQCPELLEDVDVKSNSVLEFDKIRKNLEKYPLENRVENSINDLSILISAITDNYGRVMGYDAFRGMIRVEFKRIYESYGVAMEELDIKSKIHPELKELLIK</sequence>
<reference evidence="2" key="1">
    <citation type="submission" date="2020-07" db="EMBL/GenBank/DDBJ databases">
        <title>Methanobacterium. sp. MethCan genome.</title>
        <authorList>
            <person name="Postec A."/>
            <person name="Quemeneur M."/>
        </authorList>
    </citation>
    <scope>NUCLEOTIDE SEQUENCE</scope>
    <source>
        <strain evidence="2">MethCAN</strain>
    </source>
</reference>
<dbReference type="Proteomes" id="UP000681041">
    <property type="component" value="Chromosome"/>
</dbReference>
<dbReference type="GeneID" id="64820827"/>
<protein>
    <recommendedName>
        <fullName evidence="4">Roadblock/LAMTOR2 domain-containing protein</fullName>
    </recommendedName>
</protein>
<gene>
    <name evidence="2" type="ORF">HYG87_08640</name>
</gene>
<evidence type="ECO:0000256" key="1">
    <source>
        <dbReference type="SAM" id="MobiDB-lite"/>
    </source>
</evidence>
<keyword evidence="3" id="KW-1185">Reference proteome</keyword>